<dbReference type="Proteomes" id="UP000192468">
    <property type="component" value="Unassembled WGS sequence"/>
</dbReference>
<dbReference type="SUPFAM" id="SSF46955">
    <property type="entry name" value="Putative DNA-binding domain"/>
    <property type="match status" value="1"/>
</dbReference>
<evidence type="ECO:0000313" key="4">
    <source>
        <dbReference type="Proteomes" id="UP000192468"/>
    </source>
</evidence>
<evidence type="ECO:0000259" key="2">
    <source>
        <dbReference type="Pfam" id="PF12728"/>
    </source>
</evidence>
<accession>A0A1W1XM64</accession>
<protein>
    <submittedName>
        <fullName evidence="3">Putative molybdopterin biosynthesis protein</fullName>
    </submittedName>
</protein>
<dbReference type="OrthoDB" id="9804758at2"/>
<dbReference type="RefSeq" id="WP_084116182.1">
    <property type="nucleotide sequence ID" value="NZ_FWXH01000008.1"/>
</dbReference>
<sequence>MLEDKALTPQEVAEILSITKNTVYELIKRGELNGYKVGKKIRIDVKDVEEYKNRSKNSHQNFTKNSDDNNISYTSPSDIYYENMIPNNGFVICGQDILLDILSRYLEYHPDGVRTYRSYVGSYNGLLALYFGKIQVATTHLWDGDTGEYNIPYVRRMLPGVPCIIIHLACRMQGFYVQKGNPKNIKTWEDLKRPDVKLVNREKGCGTRILLDEHLRLLNISGNDIDGYDRECLSHLTVASIVARNGADVAIGNEKNGLQVKDIDFIPLQKERYELVIKKEDLAKPPFQAIIEIIRSESFKTELSGIGGYDLTEIGNIIAEL</sequence>
<feature type="domain" description="Helix-turn-helix" evidence="2">
    <location>
        <begin position="7"/>
        <end position="54"/>
    </location>
</feature>
<dbReference type="STRING" id="1121291.SAMN02745134_02356"/>
<dbReference type="Gene3D" id="3.40.190.10">
    <property type="entry name" value="Periplasmic binding protein-like II"/>
    <property type="match status" value="1"/>
</dbReference>
<dbReference type="Pfam" id="PF12728">
    <property type="entry name" value="HTH_17"/>
    <property type="match status" value="1"/>
</dbReference>
<dbReference type="PANTHER" id="PTHR38431:SF1">
    <property type="entry name" value="BLL2305 PROTEIN"/>
    <property type="match status" value="1"/>
</dbReference>
<dbReference type="NCBIfam" id="TIGR01764">
    <property type="entry name" value="excise"/>
    <property type="match status" value="1"/>
</dbReference>
<organism evidence="3 4">
    <name type="scientific">Clostridium acidisoli DSM 12555</name>
    <dbReference type="NCBI Taxonomy" id="1121291"/>
    <lineage>
        <taxon>Bacteria</taxon>
        <taxon>Bacillati</taxon>
        <taxon>Bacillota</taxon>
        <taxon>Clostridia</taxon>
        <taxon>Eubacteriales</taxon>
        <taxon>Clostridiaceae</taxon>
        <taxon>Clostridium</taxon>
    </lineage>
</organism>
<keyword evidence="4" id="KW-1185">Reference proteome</keyword>
<feature type="domain" description="PBP" evidence="1">
    <location>
        <begin position="106"/>
        <end position="295"/>
    </location>
</feature>
<dbReference type="PANTHER" id="PTHR38431">
    <property type="entry name" value="BLL2305 PROTEIN"/>
    <property type="match status" value="1"/>
</dbReference>
<gene>
    <name evidence="3" type="ORF">SAMN02745134_02356</name>
</gene>
<dbReference type="Pfam" id="PF12727">
    <property type="entry name" value="PBP_like"/>
    <property type="match status" value="1"/>
</dbReference>
<name>A0A1W1XM64_9CLOT</name>
<evidence type="ECO:0000313" key="3">
    <source>
        <dbReference type="EMBL" id="SMC25090.1"/>
    </source>
</evidence>
<dbReference type="AlphaFoldDB" id="A0A1W1XM64"/>
<proteinExistence type="predicted"/>
<evidence type="ECO:0000259" key="1">
    <source>
        <dbReference type="Pfam" id="PF12727"/>
    </source>
</evidence>
<dbReference type="InterPro" id="IPR009061">
    <property type="entry name" value="DNA-bd_dom_put_sf"/>
</dbReference>
<dbReference type="GO" id="GO:0003677">
    <property type="term" value="F:DNA binding"/>
    <property type="evidence" value="ECO:0007669"/>
    <property type="project" value="InterPro"/>
</dbReference>
<dbReference type="SUPFAM" id="SSF53850">
    <property type="entry name" value="Periplasmic binding protein-like II"/>
    <property type="match status" value="1"/>
</dbReference>
<dbReference type="InterPro" id="IPR024370">
    <property type="entry name" value="PBP_domain"/>
</dbReference>
<dbReference type="EMBL" id="FWXH01000008">
    <property type="protein sequence ID" value="SMC25090.1"/>
    <property type="molecule type" value="Genomic_DNA"/>
</dbReference>
<dbReference type="InterPro" id="IPR010093">
    <property type="entry name" value="SinI_DNA-bd"/>
</dbReference>
<reference evidence="3 4" key="1">
    <citation type="submission" date="2017-04" db="EMBL/GenBank/DDBJ databases">
        <authorList>
            <person name="Afonso C.L."/>
            <person name="Miller P.J."/>
            <person name="Scott M.A."/>
            <person name="Spackman E."/>
            <person name="Goraichik I."/>
            <person name="Dimitrov K.M."/>
            <person name="Suarez D.L."/>
            <person name="Swayne D.E."/>
        </authorList>
    </citation>
    <scope>NUCLEOTIDE SEQUENCE [LARGE SCALE GENOMIC DNA]</scope>
    <source>
        <strain evidence="3 4">DSM 12555</strain>
    </source>
</reference>
<dbReference type="InterPro" id="IPR041657">
    <property type="entry name" value="HTH_17"/>
</dbReference>